<proteinExistence type="predicted"/>
<reference evidence="4" key="1">
    <citation type="submission" date="2016-02" db="EMBL/GenBank/DDBJ databases">
        <title>Draft genome sequence of Microdochium bolleyi, a fungal endophyte of beachgrass.</title>
        <authorList>
            <consortium name="DOE Joint Genome Institute"/>
            <person name="David A.S."/>
            <person name="May G."/>
            <person name="Haridas S."/>
            <person name="Lim J."/>
            <person name="Wang M."/>
            <person name="Labutti K."/>
            <person name="Lipzen A."/>
            <person name="Barry K."/>
            <person name="Grigoriev I.V."/>
        </authorList>
    </citation>
    <scope>NUCLEOTIDE SEQUENCE [LARGE SCALE GENOMIC DNA]</scope>
    <source>
        <strain evidence="4">J235TASD1</strain>
    </source>
</reference>
<feature type="compositionally biased region" description="Low complexity" evidence="2">
    <location>
        <begin position="74"/>
        <end position="86"/>
    </location>
</feature>
<organism evidence="3 4">
    <name type="scientific">Microdochium bolleyi</name>
    <dbReference type="NCBI Taxonomy" id="196109"/>
    <lineage>
        <taxon>Eukaryota</taxon>
        <taxon>Fungi</taxon>
        <taxon>Dikarya</taxon>
        <taxon>Ascomycota</taxon>
        <taxon>Pezizomycotina</taxon>
        <taxon>Sordariomycetes</taxon>
        <taxon>Xylariomycetidae</taxon>
        <taxon>Xylariales</taxon>
        <taxon>Microdochiaceae</taxon>
        <taxon>Microdochium</taxon>
    </lineage>
</organism>
<dbReference type="AlphaFoldDB" id="A0A136J1S9"/>
<name>A0A136J1S9_9PEZI</name>
<dbReference type="Proteomes" id="UP000070501">
    <property type="component" value="Unassembled WGS sequence"/>
</dbReference>
<protein>
    <submittedName>
        <fullName evidence="3">Uncharacterized protein</fullName>
    </submittedName>
</protein>
<keyword evidence="1" id="KW-0175">Coiled coil</keyword>
<gene>
    <name evidence="3" type="ORF">Micbo1qcDRAFT_204475</name>
</gene>
<evidence type="ECO:0000313" key="4">
    <source>
        <dbReference type="Proteomes" id="UP000070501"/>
    </source>
</evidence>
<feature type="coiled-coil region" evidence="1">
    <location>
        <begin position="178"/>
        <end position="205"/>
    </location>
</feature>
<accession>A0A136J1S9</accession>
<dbReference type="EMBL" id="KQ964250">
    <property type="protein sequence ID" value="KXJ91200.1"/>
    <property type="molecule type" value="Genomic_DNA"/>
</dbReference>
<evidence type="ECO:0000256" key="2">
    <source>
        <dbReference type="SAM" id="MobiDB-lite"/>
    </source>
</evidence>
<feature type="region of interest" description="Disordered" evidence="2">
    <location>
        <begin position="68"/>
        <end position="88"/>
    </location>
</feature>
<dbReference type="InParanoid" id="A0A136J1S9"/>
<sequence>MGQSTDLANRIFDRLGQIPETPSATALGQQWGLATERDVLNLTRFRENLPLHESDLVELIKIITGDGHHEQDLGSGPAAPADSAPSRARDTPAAVANLYANWSTISSTVIRTVKYAVGLVLNTHGGRRTIASIVRDATSYSINTLADITMTTAAKVNQVKLEKDVELAEIHRLISQLRSDSNADKASLESEIAALKLDIKYLKSEKAARDTEVEKLTSEVAELGQAHNWVWCPAALMDAVLVWRRKRGSWHQSRLITGFDVLL</sequence>
<evidence type="ECO:0000313" key="3">
    <source>
        <dbReference type="EMBL" id="KXJ91200.1"/>
    </source>
</evidence>
<evidence type="ECO:0000256" key="1">
    <source>
        <dbReference type="SAM" id="Coils"/>
    </source>
</evidence>
<keyword evidence="4" id="KW-1185">Reference proteome</keyword>